<evidence type="ECO:0000313" key="2">
    <source>
        <dbReference type="Proteomes" id="UP001302745"/>
    </source>
</evidence>
<dbReference type="GO" id="GO:0097268">
    <property type="term" value="C:cytoophidium"/>
    <property type="evidence" value="ECO:0007669"/>
    <property type="project" value="TreeGrafter"/>
</dbReference>
<dbReference type="GO" id="GO:0019856">
    <property type="term" value="P:pyrimidine nucleobase biosynthetic process"/>
    <property type="evidence" value="ECO:0007669"/>
    <property type="project" value="TreeGrafter"/>
</dbReference>
<dbReference type="EMBL" id="MU856980">
    <property type="protein sequence ID" value="KAK4152285.1"/>
    <property type="molecule type" value="Genomic_DNA"/>
</dbReference>
<protein>
    <recommendedName>
        <fullName evidence="3">CTP synthase (glutamine hydrolyzing)</fullName>
    </recommendedName>
</protein>
<dbReference type="PANTHER" id="PTHR11550">
    <property type="entry name" value="CTP SYNTHASE"/>
    <property type="match status" value="1"/>
</dbReference>
<dbReference type="GO" id="GO:0003883">
    <property type="term" value="F:CTP synthase activity"/>
    <property type="evidence" value="ECO:0007669"/>
    <property type="project" value="InterPro"/>
</dbReference>
<evidence type="ECO:0000313" key="1">
    <source>
        <dbReference type="EMBL" id="KAK4152285.1"/>
    </source>
</evidence>
<organism evidence="1 2">
    <name type="scientific">Chaetomidium leptoderma</name>
    <dbReference type="NCBI Taxonomy" id="669021"/>
    <lineage>
        <taxon>Eukaryota</taxon>
        <taxon>Fungi</taxon>
        <taxon>Dikarya</taxon>
        <taxon>Ascomycota</taxon>
        <taxon>Pezizomycotina</taxon>
        <taxon>Sordariomycetes</taxon>
        <taxon>Sordariomycetidae</taxon>
        <taxon>Sordariales</taxon>
        <taxon>Chaetomiaceae</taxon>
        <taxon>Chaetomidium</taxon>
    </lineage>
</organism>
<name>A0AAN6ZUE0_9PEZI</name>
<dbReference type="Proteomes" id="UP001302745">
    <property type="component" value="Unassembled WGS sequence"/>
</dbReference>
<dbReference type="InterPro" id="IPR004468">
    <property type="entry name" value="CTP_synthase"/>
</dbReference>
<dbReference type="AlphaFoldDB" id="A0AAN6ZUE0"/>
<keyword evidence="2" id="KW-1185">Reference proteome</keyword>
<reference evidence="1" key="2">
    <citation type="submission" date="2023-05" db="EMBL/GenBank/DDBJ databases">
        <authorList>
            <consortium name="Lawrence Berkeley National Laboratory"/>
            <person name="Steindorff A."/>
            <person name="Hensen N."/>
            <person name="Bonometti L."/>
            <person name="Westerberg I."/>
            <person name="Brannstrom I.O."/>
            <person name="Guillou S."/>
            <person name="Cros-Aarteil S."/>
            <person name="Calhoun S."/>
            <person name="Haridas S."/>
            <person name="Kuo A."/>
            <person name="Mondo S."/>
            <person name="Pangilinan J."/>
            <person name="Riley R."/>
            <person name="Labutti K."/>
            <person name="Andreopoulos B."/>
            <person name="Lipzen A."/>
            <person name="Chen C."/>
            <person name="Yanf M."/>
            <person name="Daum C."/>
            <person name="Ng V."/>
            <person name="Clum A."/>
            <person name="Ohm R."/>
            <person name="Martin F."/>
            <person name="Silar P."/>
            <person name="Natvig D."/>
            <person name="Lalanne C."/>
            <person name="Gautier V."/>
            <person name="Ament-Velasquez S.L."/>
            <person name="Kruys A."/>
            <person name="Hutchinson M.I."/>
            <person name="Powell A.J."/>
            <person name="Barry K."/>
            <person name="Miller A.N."/>
            <person name="Grigoriev I.V."/>
            <person name="Debuchy R."/>
            <person name="Gladieux P."/>
            <person name="Thoren M.H."/>
            <person name="Johannesson H."/>
        </authorList>
    </citation>
    <scope>NUCLEOTIDE SEQUENCE</scope>
    <source>
        <strain evidence="1">CBS 538.74</strain>
    </source>
</reference>
<dbReference type="SUPFAM" id="SSF52317">
    <property type="entry name" value="Class I glutamine amidotransferase-like"/>
    <property type="match status" value="1"/>
</dbReference>
<dbReference type="Gene3D" id="3.40.50.880">
    <property type="match status" value="1"/>
</dbReference>
<dbReference type="PANTHER" id="PTHR11550:SF0">
    <property type="entry name" value="CTP SYNTHASE-RELATED"/>
    <property type="match status" value="1"/>
</dbReference>
<reference evidence="1" key="1">
    <citation type="journal article" date="2023" name="Mol. Phylogenet. Evol.">
        <title>Genome-scale phylogeny and comparative genomics of the fungal order Sordariales.</title>
        <authorList>
            <person name="Hensen N."/>
            <person name="Bonometti L."/>
            <person name="Westerberg I."/>
            <person name="Brannstrom I.O."/>
            <person name="Guillou S."/>
            <person name="Cros-Aarteil S."/>
            <person name="Calhoun S."/>
            <person name="Haridas S."/>
            <person name="Kuo A."/>
            <person name="Mondo S."/>
            <person name="Pangilinan J."/>
            <person name="Riley R."/>
            <person name="LaButti K."/>
            <person name="Andreopoulos B."/>
            <person name="Lipzen A."/>
            <person name="Chen C."/>
            <person name="Yan M."/>
            <person name="Daum C."/>
            <person name="Ng V."/>
            <person name="Clum A."/>
            <person name="Steindorff A."/>
            <person name="Ohm R.A."/>
            <person name="Martin F."/>
            <person name="Silar P."/>
            <person name="Natvig D.O."/>
            <person name="Lalanne C."/>
            <person name="Gautier V."/>
            <person name="Ament-Velasquez S.L."/>
            <person name="Kruys A."/>
            <person name="Hutchinson M.I."/>
            <person name="Powell A.J."/>
            <person name="Barry K."/>
            <person name="Miller A.N."/>
            <person name="Grigoriev I.V."/>
            <person name="Debuchy R."/>
            <person name="Gladieux P."/>
            <person name="Hiltunen Thoren M."/>
            <person name="Johannesson H."/>
        </authorList>
    </citation>
    <scope>NUCLEOTIDE SEQUENCE</scope>
    <source>
        <strain evidence="1">CBS 538.74</strain>
    </source>
</reference>
<evidence type="ECO:0008006" key="3">
    <source>
        <dbReference type="Google" id="ProtNLM"/>
    </source>
</evidence>
<comment type="caution">
    <text evidence="1">The sequence shown here is derived from an EMBL/GenBank/DDBJ whole genome shotgun (WGS) entry which is preliminary data.</text>
</comment>
<dbReference type="GO" id="GO:0042802">
    <property type="term" value="F:identical protein binding"/>
    <property type="evidence" value="ECO:0007669"/>
    <property type="project" value="TreeGrafter"/>
</dbReference>
<sequence>MRLGLRKTIFQQDSEWSRARSLYGDVEVIEERHRHRYEIHSALVETLKKAGLHFVGKDETGKLIEIFVIKDYPSRYYVVSEHWFVVQGDFDFEQVPSSTMSTSISLTERRN</sequence>
<gene>
    <name evidence="1" type="ORF">C8A00DRAFT_35028</name>
</gene>
<dbReference type="InterPro" id="IPR029062">
    <property type="entry name" value="Class_I_gatase-like"/>
</dbReference>
<dbReference type="GO" id="GO:0006241">
    <property type="term" value="P:CTP biosynthetic process"/>
    <property type="evidence" value="ECO:0007669"/>
    <property type="project" value="TreeGrafter"/>
</dbReference>
<dbReference type="GO" id="GO:0005737">
    <property type="term" value="C:cytoplasm"/>
    <property type="evidence" value="ECO:0007669"/>
    <property type="project" value="TreeGrafter"/>
</dbReference>
<accession>A0AAN6ZUE0</accession>
<proteinExistence type="predicted"/>